<gene>
    <name evidence="2" type="ORF">PAECIP111893_02417</name>
</gene>
<proteinExistence type="predicted"/>
<dbReference type="RefSeq" id="WP_236342450.1">
    <property type="nucleotide sequence ID" value="NZ_CAKMMF010000011.1"/>
</dbReference>
<reference evidence="2" key="1">
    <citation type="submission" date="2022-01" db="EMBL/GenBank/DDBJ databases">
        <authorList>
            <person name="Criscuolo A."/>
        </authorList>
    </citation>
    <scope>NUCLEOTIDE SEQUENCE</scope>
    <source>
        <strain evidence="2">CIP111893</strain>
    </source>
</reference>
<evidence type="ECO:0000313" key="3">
    <source>
        <dbReference type="Proteomes" id="UP000838686"/>
    </source>
</evidence>
<feature type="coiled-coil region" evidence="1">
    <location>
        <begin position="81"/>
        <end position="161"/>
    </location>
</feature>
<keyword evidence="3" id="KW-1185">Reference proteome</keyword>
<name>A0ABM9C8R2_9BACL</name>
<evidence type="ECO:0000313" key="2">
    <source>
        <dbReference type="EMBL" id="CAH1205784.1"/>
    </source>
</evidence>
<organism evidence="2 3">
    <name type="scientific">Paenibacillus plantiphilus</name>
    <dbReference type="NCBI Taxonomy" id="2905650"/>
    <lineage>
        <taxon>Bacteria</taxon>
        <taxon>Bacillati</taxon>
        <taxon>Bacillota</taxon>
        <taxon>Bacilli</taxon>
        <taxon>Bacillales</taxon>
        <taxon>Paenibacillaceae</taxon>
        <taxon>Paenibacillus</taxon>
    </lineage>
</organism>
<evidence type="ECO:0000256" key="1">
    <source>
        <dbReference type="SAM" id="Coils"/>
    </source>
</evidence>
<dbReference type="EMBL" id="CAKMMF010000011">
    <property type="protein sequence ID" value="CAH1205784.1"/>
    <property type="molecule type" value="Genomic_DNA"/>
</dbReference>
<accession>A0ABM9C8R2</accession>
<protein>
    <submittedName>
        <fullName evidence="2">Uncharacterized protein</fullName>
    </submittedName>
</protein>
<sequence>MTEPKIDIEQHIQMVREALGKATPGPWTQSALVGGYVITDYPSHDAVAVVIEYNENGTIYKRLTDKWRENRHLIANSPTWIKQSIEIIEQQQREIESLRSQLAQVKEDNFKLSQSSMSVTDKLFAQRDKAQTEAYDFKLRAQEAERERDELKKANTDLLHGLRWYASPGTYQVNVTGQWEPKLAIVSDAGKRARDLLAQYDTSTESAQ</sequence>
<keyword evidence="1" id="KW-0175">Coiled coil</keyword>
<dbReference type="Proteomes" id="UP000838686">
    <property type="component" value="Unassembled WGS sequence"/>
</dbReference>
<comment type="caution">
    <text evidence="2">The sequence shown here is derived from an EMBL/GenBank/DDBJ whole genome shotgun (WGS) entry which is preliminary data.</text>
</comment>